<evidence type="ECO:0000256" key="2">
    <source>
        <dbReference type="ARBA" id="ARBA00022695"/>
    </source>
</evidence>
<dbReference type="OrthoDB" id="9802794at2"/>
<keyword evidence="2 5" id="KW-0548">Nucleotidyltransferase</keyword>
<proteinExistence type="predicted"/>
<dbReference type="GO" id="GO:0047348">
    <property type="term" value="F:glycerol-3-phosphate cytidylyltransferase activity"/>
    <property type="evidence" value="ECO:0007669"/>
    <property type="project" value="UniProtKB-EC"/>
</dbReference>
<dbReference type="KEGG" id="mkc:kam1_862"/>
<reference evidence="7" key="3">
    <citation type="submission" date="2019-03" db="EMBL/GenBank/DDBJ databases">
        <title>Complete genome of Methylacidiphilum kamchatkense Kam1.</title>
        <authorList>
            <person name="Kruse T."/>
            <person name="Murarilal Ratnadevi C."/>
            <person name="Erikstad H.-A."/>
            <person name="Birkeland N.-K."/>
        </authorList>
    </citation>
    <scope>NUCLEOTIDE SEQUENCE [LARGE SCALE GENOMIC DNA]</scope>
    <source>
        <strain evidence="7">kam1</strain>
    </source>
</reference>
<dbReference type="EC" id="2.7.7.39" evidence="5"/>
<protein>
    <submittedName>
        <fullName evidence="4">ADP-heptose synthase</fullName>
    </submittedName>
    <submittedName>
        <fullName evidence="5">D-beta-D-heptose 1-phosphate adenylyltransferase</fullName>
        <ecNumber evidence="5">2.7.7.39</ecNumber>
    </submittedName>
</protein>
<evidence type="ECO:0000313" key="6">
    <source>
        <dbReference type="Proteomes" id="UP000031594"/>
    </source>
</evidence>
<accession>A0A0C1RT97</accession>
<dbReference type="Proteomes" id="UP000031594">
    <property type="component" value="Unassembled WGS sequence"/>
</dbReference>
<feature type="domain" description="Cytidyltransferase-like" evidence="3">
    <location>
        <begin position="36"/>
        <end position="148"/>
    </location>
</feature>
<dbReference type="PANTHER" id="PTHR43793:SF2">
    <property type="entry name" value="BIFUNCTIONAL PROTEIN HLDE"/>
    <property type="match status" value="1"/>
</dbReference>
<evidence type="ECO:0000313" key="5">
    <source>
        <dbReference type="EMBL" id="QDQ42104.1"/>
    </source>
</evidence>
<keyword evidence="1 5" id="KW-0808">Transferase</keyword>
<dbReference type="EMBL" id="CP037899">
    <property type="protein sequence ID" value="QDQ42104.1"/>
    <property type="molecule type" value="Genomic_DNA"/>
</dbReference>
<dbReference type="InterPro" id="IPR004821">
    <property type="entry name" value="Cyt_trans-like"/>
</dbReference>
<dbReference type="PANTHER" id="PTHR43793">
    <property type="entry name" value="FAD SYNTHASE"/>
    <property type="match status" value="1"/>
</dbReference>
<evidence type="ECO:0000313" key="7">
    <source>
        <dbReference type="Proteomes" id="UP000315925"/>
    </source>
</evidence>
<name>A0A0C1RT97_9BACT</name>
<dbReference type="Pfam" id="PF01467">
    <property type="entry name" value="CTP_transf_like"/>
    <property type="match status" value="1"/>
</dbReference>
<reference evidence="5" key="2">
    <citation type="journal article" date="2019" name="BMC Genomics">
        <title>Complete genome sequence analysis of the thermoacidophilic verrucomicrobial methanotroph 'Candidatus Methylacidiphilum kamchatkense' strain Kam1 and comparison with its closest relatives.</title>
        <authorList>
            <person name="Kruse T."/>
            <person name="Ratnadevi C.M."/>
            <person name="Erikstad H.A."/>
            <person name="Birkeland N.K."/>
        </authorList>
    </citation>
    <scope>NUCLEOTIDE SEQUENCE</scope>
    <source>
        <strain evidence="5">Kam1</strain>
    </source>
</reference>
<dbReference type="Gene3D" id="3.40.50.620">
    <property type="entry name" value="HUPs"/>
    <property type="match status" value="1"/>
</dbReference>
<keyword evidence="6" id="KW-1185">Reference proteome</keyword>
<sequence>MNTRGAFLGMETSFWFVPMDKVVAFRQFLETRSIVVTNGCFDLFHFGHLTLLREAKKLGDFLWVGINGDQSVKELKGAERPYFSEWERATIVGSLKYVDAVTIFPEARATTFLSLVRPVIYVKGADYSSQTIHQEEKEVLERHQSLIKFVPLYPGRSTSGIVERIRRGVQSVD</sequence>
<reference evidence="4 6" key="1">
    <citation type="submission" date="2014-08" db="EMBL/GenBank/DDBJ databases">
        <title>Methylacidiphilum kamchatkense strain Kam1 draft genome sequence.</title>
        <authorList>
            <person name="Birkeland N.-K."/>
            <person name="Erikstad H.A."/>
        </authorList>
    </citation>
    <scope>NUCLEOTIDE SEQUENCE [LARGE SCALE GENOMIC DNA]</scope>
    <source>
        <strain evidence="4 6">Kam1</strain>
    </source>
</reference>
<dbReference type="InterPro" id="IPR014729">
    <property type="entry name" value="Rossmann-like_a/b/a_fold"/>
</dbReference>
<gene>
    <name evidence="4" type="ORF">A946_08420</name>
    <name evidence="5" type="ORF">kam1_862</name>
</gene>
<dbReference type="STRING" id="1202785.A946_08420"/>
<dbReference type="EMBL" id="JQNX01000006">
    <property type="protein sequence ID" value="KIE58196.1"/>
    <property type="molecule type" value="Genomic_DNA"/>
</dbReference>
<dbReference type="InterPro" id="IPR050385">
    <property type="entry name" value="Archaeal_FAD_synthase"/>
</dbReference>
<dbReference type="RefSeq" id="WP_039721806.1">
    <property type="nucleotide sequence ID" value="NZ_CP037899.1"/>
</dbReference>
<evidence type="ECO:0000256" key="1">
    <source>
        <dbReference type="ARBA" id="ARBA00022679"/>
    </source>
</evidence>
<dbReference type="Proteomes" id="UP000315925">
    <property type="component" value="Chromosome"/>
</dbReference>
<evidence type="ECO:0000313" key="4">
    <source>
        <dbReference type="EMBL" id="KIE58196.1"/>
    </source>
</evidence>
<evidence type="ECO:0000259" key="3">
    <source>
        <dbReference type="Pfam" id="PF01467"/>
    </source>
</evidence>
<organism evidence="5 7">
    <name type="scientific">Methylacidiphilum kamchatkense Kam1</name>
    <dbReference type="NCBI Taxonomy" id="1202785"/>
    <lineage>
        <taxon>Bacteria</taxon>
        <taxon>Pseudomonadati</taxon>
        <taxon>Verrucomicrobiota</taxon>
        <taxon>Methylacidiphilae</taxon>
        <taxon>Methylacidiphilales</taxon>
        <taxon>Methylacidiphilaceae</taxon>
        <taxon>Methylacidiphilum (ex Ratnadevi et al. 2023)</taxon>
    </lineage>
</organism>
<dbReference type="NCBIfam" id="TIGR00125">
    <property type="entry name" value="cyt_tran_rel"/>
    <property type="match status" value="1"/>
</dbReference>
<dbReference type="SUPFAM" id="SSF52374">
    <property type="entry name" value="Nucleotidylyl transferase"/>
    <property type="match status" value="1"/>
</dbReference>
<dbReference type="AlphaFoldDB" id="A0A0C1RT97"/>